<dbReference type="Gene3D" id="3.10.10.10">
    <property type="entry name" value="HIV Type 1 Reverse Transcriptase, subunit A, domain 1"/>
    <property type="match status" value="1"/>
</dbReference>
<keyword evidence="2" id="KW-0695">RNA-directed DNA polymerase</keyword>
<dbReference type="PANTHER" id="PTHR24559">
    <property type="entry name" value="TRANSPOSON TY3-I GAG-POL POLYPROTEIN"/>
    <property type="match status" value="1"/>
</dbReference>
<dbReference type="Gene3D" id="3.30.70.270">
    <property type="match status" value="1"/>
</dbReference>
<protein>
    <submittedName>
        <fullName evidence="2">Reverse transcriptase domain-containing protein</fullName>
    </submittedName>
</protein>
<keyword evidence="2" id="KW-0808">Transferase</keyword>
<dbReference type="SUPFAM" id="SSF56672">
    <property type="entry name" value="DNA/RNA polymerases"/>
    <property type="match status" value="1"/>
</dbReference>
<accession>A0ABQ5DJJ9</accession>
<dbReference type="InterPro" id="IPR043502">
    <property type="entry name" value="DNA/RNA_pol_sf"/>
</dbReference>
<dbReference type="InterPro" id="IPR053134">
    <property type="entry name" value="RNA-dir_DNA_polymerase"/>
</dbReference>
<reference evidence="2" key="2">
    <citation type="submission" date="2022-01" db="EMBL/GenBank/DDBJ databases">
        <authorList>
            <person name="Yamashiro T."/>
            <person name="Shiraishi A."/>
            <person name="Satake H."/>
            <person name="Nakayama K."/>
        </authorList>
    </citation>
    <scope>NUCLEOTIDE SEQUENCE</scope>
</reference>
<dbReference type="InterPro" id="IPR043128">
    <property type="entry name" value="Rev_trsase/Diguanyl_cyclase"/>
</dbReference>
<evidence type="ECO:0000313" key="2">
    <source>
        <dbReference type="EMBL" id="GJT38522.1"/>
    </source>
</evidence>
<dbReference type="EMBL" id="BQNB010015310">
    <property type="protein sequence ID" value="GJT38522.1"/>
    <property type="molecule type" value="Genomic_DNA"/>
</dbReference>
<gene>
    <name evidence="2" type="ORF">Tco_0938387</name>
</gene>
<organism evidence="2 3">
    <name type="scientific">Tanacetum coccineum</name>
    <dbReference type="NCBI Taxonomy" id="301880"/>
    <lineage>
        <taxon>Eukaryota</taxon>
        <taxon>Viridiplantae</taxon>
        <taxon>Streptophyta</taxon>
        <taxon>Embryophyta</taxon>
        <taxon>Tracheophyta</taxon>
        <taxon>Spermatophyta</taxon>
        <taxon>Magnoliopsida</taxon>
        <taxon>eudicotyledons</taxon>
        <taxon>Gunneridae</taxon>
        <taxon>Pentapetalae</taxon>
        <taxon>asterids</taxon>
        <taxon>campanulids</taxon>
        <taxon>Asterales</taxon>
        <taxon>Asteraceae</taxon>
        <taxon>Asteroideae</taxon>
        <taxon>Anthemideae</taxon>
        <taxon>Anthemidinae</taxon>
        <taxon>Tanacetum</taxon>
    </lineage>
</organism>
<keyword evidence="3" id="KW-1185">Reference proteome</keyword>
<proteinExistence type="predicted"/>
<sequence length="358" mass="40835">MLMAAKLSYLIKELKQNNGKEQPKAAKKRETFGKDKALAILMVQPWERVARKRITQSFSPNPEILSPPLALLQLTLSGNQEPIGASHHPFDWIQRSPSPYNGIIGRPGVGKLQAVPSTTHKMLKLPVEGGVITLKSSRMVPLECVMVSRPEGNLPATKQTVEERIKKPVDMTGVPRHIAEHRLNVRDGCSPVRQKKRGQAADRNQAIQEEVGKVVEEGIMKEVHYHDWLSNPVMVKKHNDSWRMCVDFKDLNKSCSKDGYPLPEIDWKVESLYPFKCFLAAYKGYHQIQIAKEDEEKTAFITRQEIFCYTKMPFGLRNAEATYQRLVDKAFHKQIGKNHEVYVDDLVIKSRTEDEIEI</sequence>
<dbReference type="Pfam" id="PF00078">
    <property type="entry name" value="RVT_1"/>
    <property type="match status" value="1"/>
</dbReference>
<dbReference type="Proteomes" id="UP001151760">
    <property type="component" value="Unassembled WGS sequence"/>
</dbReference>
<feature type="domain" description="Reverse transcriptase" evidence="1">
    <location>
        <begin position="235"/>
        <end position="356"/>
    </location>
</feature>
<reference evidence="2" key="1">
    <citation type="journal article" date="2022" name="Int. J. Mol. Sci.">
        <title>Draft Genome of Tanacetum Coccineum: Genomic Comparison of Closely Related Tanacetum-Family Plants.</title>
        <authorList>
            <person name="Yamashiro T."/>
            <person name="Shiraishi A."/>
            <person name="Nakayama K."/>
            <person name="Satake H."/>
        </authorList>
    </citation>
    <scope>NUCLEOTIDE SEQUENCE</scope>
</reference>
<evidence type="ECO:0000259" key="1">
    <source>
        <dbReference type="Pfam" id="PF00078"/>
    </source>
</evidence>
<comment type="caution">
    <text evidence="2">The sequence shown here is derived from an EMBL/GenBank/DDBJ whole genome shotgun (WGS) entry which is preliminary data.</text>
</comment>
<dbReference type="PANTHER" id="PTHR24559:SF444">
    <property type="entry name" value="REVERSE TRANSCRIPTASE DOMAIN-CONTAINING PROTEIN"/>
    <property type="match status" value="1"/>
</dbReference>
<evidence type="ECO:0000313" key="3">
    <source>
        <dbReference type="Proteomes" id="UP001151760"/>
    </source>
</evidence>
<dbReference type="GO" id="GO:0003964">
    <property type="term" value="F:RNA-directed DNA polymerase activity"/>
    <property type="evidence" value="ECO:0007669"/>
    <property type="project" value="UniProtKB-KW"/>
</dbReference>
<dbReference type="InterPro" id="IPR000477">
    <property type="entry name" value="RT_dom"/>
</dbReference>
<keyword evidence="2" id="KW-0548">Nucleotidyltransferase</keyword>
<name>A0ABQ5DJJ9_9ASTR</name>
<dbReference type="CDD" id="cd01647">
    <property type="entry name" value="RT_LTR"/>
    <property type="match status" value="1"/>
</dbReference>